<organism evidence="2 3">
    <name type="scientific">Pseudomonas azotoformans</name>
    <dbReference type="NCBI Taxonomy" id="47878"/>
    <lineage>
        <taxon>Bacteria</taxon>
        <taxon>Pseudomonadati</taxon>
        <taxon>Pseudomonadota</taxon>
        <taxon>Gammaproteobacteria</taxon>
        <taxon>Pseudomonadales</taxon>
        <taxon>Pseudomonadaceae</taxon>
        <taxon>Pseudomonas</taxon>
    </lineage>
</organism>
<evidence type="ECO:0000313" key="3">
    <source>
        <dbReference type="Proteomes" id="UP000070516"/>
    </source>
</evidence>
<dbReference type="EMBL" id="CP014546">
    <property type="protein sequence ID" value="AMN78662.1"/>
    <property type="molecule type" value="Genomic_DNA"/>
</dbReference>
<feature type="domain" description="DUF4329" evidence="1">
    <location>
        <begin position="36"/>
        <end position="166"/>
    </location>
</feature>
<dbReference type="RefSeq" id="WP_061435116.1">
    <property type="nucleotide sequence ID" value="NZ_CP014546.1"/>
</dbReference>
<dbReference type="InterPro" id="IPR025479">
    <property type="entry name" value="DUF4329"/>
</dbReference>
<accession>A0A127HVR0</accession>
<evidence type="ECO:0000259" key="1">
    <source>
        <dbReference type="Pfam" id="PF14220"/>
    </source>
</evidence>
<name>A0A127HVR0_PSEAZ</name>
<dbReference type="Proteomes" id="UP000070516">
    <property type="component" value="Chromosome"/>
</dbReference>
<reference evidence="2 3" key="1">
    <citation type="submission" date="2016-02" db="EMBL/GenBank/DDBJ databases">
        <title>Complete genome sequence of Pseudomonas azotoformans S4.</title>
        <authorList>
            <person name="Fang Y."/>
            <person name="Wu L."/>
            <person name="Feng G."/>
        </authorList>
    </citation>
    <scope>NUCLEOTIDE SEQUENCE [LARGE SCALE GENOMIC DNA]</scope>
    <source>
        <strain evidence="2 3">S4</strain>
    </source>
</reference>
<gene>
    <name evidence="2" type="ORF">AYR47_10135</name>
</gene>
<dbReference type="Pfam" id="PF14220">
    <property type="entry name" value="DUF4329"/>
    <property type="match status" value="1"/>
</dbReference>
<proteinExistence type="predicted"/>
<dbReference type="KEGG" id="pazo:AYR47_10135"/>
<evidence type="ECO:0000313" key="2">
    <source>
        <dbReference type="EMBL" id="AMN78662.1"/>
    </source>
</evidence>
<sequence>MAIRLSREERAASSNRGAAKLPTLSPAFIKETDAAYWAHLHIGERRDVEYGGVIVRDAAGLYFASYPFQGGTLQFDLRDVLALGDDGLFLQPSGYTCVASYHSHPAQHAHINSRNPSFDERMTKAFLGFFSGTDFYSDVYERNFFPSAYLSGPDGSLIRHTPSGSPAEFSFALWVQAGKPANSPVGVYGPFDQFIKKVSSFGSLSFIVSTDWWGGSVGRVPADWVVFEPFASSEVTEQPLCSSVYDQAKLAVMTALPSPAPESQVGFVLKHLTQERYVATVAAPGHAPLFALDGVFPKGPDGTPQLPFDYRLEAIYFSDWYAKEEVSAREDWLASVFFSPAQVVAAIQQGQSTEKLHAPSRGLDLYMRALDHTLLQLKVPSAALSTELFKRASDGTINDNGAQAALTAGTLSPRNYVRRVIDATPLWVVQSGGLWHEVGSVDNRSALLSPLYSATLSHSFFSARDAAVYAHEQVGHQRSFYYGGYVLKSTDGRFVITQPLESVVHPFASTLFFPVNEPGPLIPPESYELHARYGSHTELSMVDPEWVKQRGWSRDEALINLQVFSTEEMYSIIQDRRVAYLSGAEDCLLEYTPNQSPEEALLLANIAPGAGENSLGRRLDRGEIRPGDWVRRLAVAGEFKIVQGNALWGPRSVVYSDWSPNFTYAPRSGPPDYITYGGIFTSADEAARDVQSRVQGRRLPEEACFAFVLKHESWLQFIATEVVGARTVEELFKLNRLFPRVHRRDLYRLPEGFRLHSLFRSQQWSPHWLSGASGWLTQHFVMPDVLLAALTRALEDENARMAIYFSTLDGALLRYRPSPINLEKGGEADRLLGEAKTQLASGAKTPQAFIQDWAARGDLQVVRVSLYWDKVGLVGTEWNGYEHIAPRRLTPCFAFADDAVRHAQTLVGNGHKRTYGGVVLQLVNGLFVATEPLLIPPQGATLSWVYPDATIATGLYPGGSTLVANYRSLPEREVPILLSPTQKAVYQSMIPTEVLAHLLRQTTKIKRQYVFGPTGSILSYQLSDTIDEAQLKKSLNLNGRYTGDFVDNFAEQKMRTQALLPQDFVESVVRAGELRVVQGDTLWGSPRLLRPRFALNQYQAKPWEVISAVADAPCGPIFTRALDAVRHIQRRWQPQARVAIGYVLKAFGREFYMATQPQLRDSHENLRAIFLDGKVPQGYSIIGVYLCASTETIATADDAMAQHFFAPARIAQALQFMTTPRNGNTLPLYLLCADGALLGYTVPKTASVSERLEKVSQDATQLRDGTLTVRDYVVKLAELGELQVRLTSEIWGRKERVNAQWQPKRAAHTFTSDPYFHSFCGPLFFFADDAARYAQQLIAPFHAKTYLGALLVPPRLSGFVAIDPVEDRPGLGNSTLEWFFWLGHAGFDIPAGHDLHDYKIAAVHAFFKSIPYTSSLKPLDISLLPNFVSTQDLNNYLSVVISNLPDAQCIYLSCRGGGLLKYVPAVSSAESTLLSARAEPAPSALVSHLCRLGSLSVLITDTFWKRRGVLGVEWATVSGEAGEPWYGRAKDEL</sequence>
<protein>
    <recommendedName>
        <fullName evidence="1">DUF4329 domain-containing protein</fullName>
    </recommendedName>
</protein>